<evidence type="ECO:0000313" key="3">
    <source>
        <dbReference type="Proteomes" id="UP001152759"/>
    </source>
</evidence>
<dbReference type="Proteomes" id="UP001152759">
    <property type="component" value="Chromosome 4"/>
</dbReference>
<dbReference type="EMBL" id="OU963865">
    <property type="protein sequence ID" value="CAH0388170.1"/>
    <property type="molecule type" value="Genomic_DNA"/>
</dbReference>
<dbReference type="PANTHER" id="PTHR15857">
    <property type="entry name" value="COMM DOMAIN CONTAINING PROTEIN 2"/>
    <property type="match status" value="1"/>
</dbReference>
<dbReference type="PROSITE" id="PS51269">
    <property type="entry name" value="COMM"/>
    <property type="match status" value="1"/>
</dbReference>
<feature type="domain" description="COMM" evidence="1">
    <location>
        <begin position="121"/>
        <end position="188"/>
    </location>
</feature>
<reference evidence="2" key="1">
    <citation type="submission" date="2021-12" db="EMBL/GenBank/DDBJ databases">
        <authorList>
            <person name="King R."/>
        </authorList>
    </citation>
    <scope>NUCLEOTIDE SEQUENCE</scope>
</reference>
<dbReference type="InterPro" id="IPR017920">
    <property type="entry name" value="COMM"/>
</dbReference>
<dbReference type="InterPro" id="IPR037354">
    <property type="entry name" value="Commd2"/>
</dbReference>
<gene>
    <name evidence="2" type="ORF">BEMITA_LOCUS7103</name>
</gene>
<organism evidence="2 3">
    <name type="scientific">Bemisia tabaci</name>
    <name type="common">Sweetpotato whitefly</name>
    <name type="synonym">Aleurodes tabaci</name>
    <dbReference type="NCBI Taxonomy" id="7038"/>
    <lineage>
        <taxon>Eukaryota</taxon>
        <taxon>Metazoa</taxon>
        <taxon>Ecdysozoa</taxon>
        <taxon>Arthropoda</taxon>
        <taxon>Hexapoda</taxon>
        <taxon>Insecta</taxon>
        <taxon>Pterygota</taxon>
        <taxon>Neoptera</taxon>
        <taxon>Paraneoptera</taxon>
        <taxon>Hemiptera</taxon>
        <taxon>Sternorrhyncha</taxon>
        <taxon>Aleyrodoidea</taxon>
        <taxon>Aleyrodidae</taxon>
        <taxon>Aleyrodinae</taxon>
        <taxon>Bemisia</taxon>
    </lineage>
</organism>
<proteinExistence type="predicted"/>
<dbReference type="KEGG" id="btab:109033486"/>
<keyword evidence="3" id="KW-1185">Reference proteome</keyword>
<dbReference type="Pfam" id="PF07258">
    <property type="entry name" value="COMM_domain"/>
    <property type="match status" value="1"/>
</dbReference>
<sequence length="197" mass="22573">MIFNFKEENIQFLFVLSAPATEDFSKLIVNHLSRGGNQKLITTAAQKLGISKETIQAGIEEVIYLYVESCKRKLSWTDFKDFLVRTGFNQEQAEILSRVYEGQKCFISETLQEQQKSQFPHFSNLEWRLESQVASRSLLHQNDPTLLLELETSEGGTPQRHFLQMEPSVLQSITSKLNDALKEANSVLAKRVLKKFS</sequence>
<protein>
    <recommendedName>
        <fullName evidence="1">COMM domain-containing protein</fullName>
    </recommendedName>
</protein>
<accession>A0A9P0F3I5</accession>
<dbReference type="Pfam" id="PF21672">
    <property type="entry name" value="COMM_HN"/>
    <property type="match status" value="1"/>
</dbReference>
<evidence type="ECO:0000313" key="2">
    <source>
        <dbReference type="EMBL" id="CAH0388170.1"/>
    </source>
</evidence>
<dbReference type="AlphaFoldDB" id="A0A9P0F3I5"/>
<evidence type="ECO:0000259" key="1">
    <source>
        <dbReference type="PROSITE" id="PS51269"/>
    </source>
</evidence>
<name>A0A9P0F3I5_BEMTA</name>
<dbReference type="PANTHER" id="PTHR15857:SF0">
    <property type="entry name" value="COMM DOMAIN-CONTAINING PROTEIN 2"/>
    <property type="match status" value="1"/>
</dbReference>